<dbReference type="GO" id="GO:0005743">
    <property type="term" value="C:mitochondrial inner membrane"/>
    <property type="evidence" value="ECO:0007669"/>
    <property type="project" value="UniProtKB-SubCell"/>
</dbReference>
<dbReference type="Pfam" id="PF04716">
    <property type="entry name" value="ETC_C1_NDUFA5"/>
    <property type="match status" value="1"/>
</dbReference>
<comment type="subcellular location">
    <subcellularLocation>
        <location evidence="1">Mitochondrion inner membrane</location>
        <topology evidence="1">Peripheral membrane protein</topology>
        <orientation evidence="1">Matrix side</orientation>
    </subcellularLocation>
</comment>
<dbReference type="EMBL" id="JADGJD010002216">
    <property type="protein sequence ID" value="KAJ3033991.1"/>
    <property type="molecule type" value="Genomic_DNA"/>
</dbReference>
<evidence type="ECO:0000256" key="3">
    <source>
        <dbReference type="ARBA" id="ARBA00022448"/>
    </source>
</evidence>
<evidence type="ECO:0000256" key="6">
    <source>
        <dbReference type="ARBA" id="ARBA00022982"/>
    </source>
</evidence>
<keyword evidence="6" id="KW-0249">Electron transport</keyword>
<evidence type="ECO:0000256" key="4">
    <source>
        <dbReference type="ARBA" id="ARBA00022660"/>
    </source>
</evidence>
<keyword evidence="10" id="KW-1185">Reference proteome</keyword>
<evidence type="ECO:0000256" key="5">
    <source>
        <dbReference type="ARBA" id="ARBA00022792"/>
    </source>
</evidence>
<dbReference type="PANTHER" id="PTHR12653:SF0">
    <property type="entry name" value="NADH DEHYDROGENASE [UBIQUINONE] 1 ALPHA SUBCOMPLEX SUBUNIT 5"/>
    <property type="match status" value="1"/>
</dbReference>
<feature type="non-terminal residue" evidence="9">
    <location>
        <position position="1"/>
    </location>
</feature>
<evidence type="ECO:0000313" key="9">
    <source>
        <dbReference type="EMBL" id="KAJ3033991.1"/>
    </source>
</evidence>
<proteinExistence type="inferred from homology"/>
<dbReference type="PANTHER" id="PTHR12653">
    <property type="entry name" value="NADH-UBIQUINONE OXIDOREDUCTASE 13 KD-B SUBUNIT"/>
    <property type="match status" value="1"/>
</dbReference>
<reference evidence="9" key="1">
    <citation type="submission" date="2020-05" db="EMBL/GenBank/DDBJ databases">
        <title>Phylogenomic resolution of chytrid fungi.</title>
        <authorList>
            <person name="Stajich J.E."/>
            <person name="Amses K."/>
            <person name="Simmons R."/>
            <person name="Seto K."/>
            <person name="Myers J."/>
            <person name="Bonds A."/>
            <person name="Quandt C.A."/>
            <person name="Barry K."/>
            <person name="Liu P."/>
            <person name="Grigoriev I."/>
            <person name="Longcore J.E."/>
            <person name="James T.Y."/>
        </authorList>
    </citation>
    <scope>NUCLEOTIDE SEQUENCE</scope>
    <source>
        <strain evidence="9">JEL0318</strain>
    </source>
</reference>
<evidence type="ECO:0000313" key="10">
    <source>
        <dbReference type="Proteomes" id="UP001212841"/>
    </source>
</evidence>
<accession>A0AAD5S2G8</accession>
<sequence length="80" mass="9243">ESVYRQSAESVTKQRLSVVESVQDVGEIESRLGMGVIEELMEQAEDELKLIAEMEKYRPWEPLEEKPPAGQWDYFRKIGA</sequence>
<protein>
    <recommendedName>
        <fullName evidence="11">NADH dehydrogenase [ubiquinone] 1 alpha subcomplex subunit 5</fullName>
    </recommendedName>
</protein>
<name>A0AAD5S2G8_9FUNG</name>
<evidence type="ECO:0008006" key="11">
    <source>
        <dbReference type="Google" id="ProtNLM"/>
    </source>
</evidence>
<dbReference type="GO" id="GO:0022904">
    <property type="term" value="P:respiratory electron transport chain"/>
    <property type="evidence" value="ECO:0007669"/>
    <property type="project" value="InterPro"/>
</dbReference>
<evidence type="ECO:0000256" key="8">
    <source>
        <dbReference type="ARBA" id="ARBA00023136"/>
    </source>
</evidence>
<gene>
    <name evidence="9" type="ORF">HK097_004655</name>
</gene>
<dbReference type="InterPro" id="IPR006806">
    <property type="entry name" value="NDUFA5"/>
</dbReference>
<organism evidence="9 10">
    <name type="scientific">Rhizophlyctis rosea</name>
    <dbReference type="NCBI Taxonomy" id="64517"/>
    <lineage>
        <taxon>Eukaryota</taxon>
        <taxon>Fungi</taxon>
        <taxon>Fungi incertae sedis</taxon>
        <taxon>Chytridiomycota</taxon>
        <taxon>Chytridiomycota incertae sedis</taxon>
        <taxon>Chytridiomycetes</taxon>
        <taxon>Rhizophlyctidales</taxon>
        <taxon>Rhizophlyctidaceae</taxon>
        <taxon>Rhizophlyctis</taxon>
    </lineage>
</organism>
<keyword evidence="5" id="KW-0999">Mitochondrion inner membrane</keyword>
<keyword evidence="4" id="KW-0679">Respiratory chain</keyword>
<dbReference type="AlphaFoldDB" id="A0AAD5S2G8"/>
<comment type="caution">
    <text evidence="9">The sequence shown here is derived from an EMBL/GenBank/DDBJ whole genome shotgun (WGS) entry which is preliminary data.</text>
</comment>
<keyword evidence="7" id="KW-0496">Mitochondrion</keyword>
<evidence type="ECO:0000256" key="1">
    <source>
        <dbReference type="ARBA" id="ARBA00004443"/>
    </source>
</evidence>
<keyword evidence="8" id="KW-0472">Membrane</keyword>
<keyword evidence="3" id="KW-0813">Transport</keyword>
<evidence type="ECO:0000256" key="2">
    <source>
        <dbReference type="ARBA" id="ARBA00010261"/>
    </source>
</evidence>
<dbReference type="Proteomes" id="UP001212841">
    <property type="component" value="Unassembled WGS sequence"/>
</dbReference>
<comment type="similarity">
    <text evidence="2">Belongs to the complex I NDUFA5 subunit family.</text>
</comment>
<evidence type="ECO:0000256" key="7">
    <source>
        <dbReference type="ARBA" id="ARBA00023128"/>
    </source>
</evidence>